<dbReference type="InterPro" id="IPR050410">
    <property type="entry name" value="CCR4/nocturin_mRNA_transcr"/>
</dbReference>
<proteinExistence type="predicted"/>
<dbReference type="AlphaFoldDB" id="X6LSP4"/>
<dbReference type="PANTHER" id="PTHR12121">
    <property type="entry name" value="CARBON CATABOLITE REPRESSOR PROTEIN 4"/>
    <property type="match status" value="1"/>
</dbReference>
<gene>
    <name evidence="1" type="ORF">RFI_33627</name>
</gene>
<keyword evidence="2" id="KW-1185">Reference proteome</keyword>
<sequence length="182" mass="21069">MVLKRSIEKEMNKLGYKGYHLQRELPRGSSEMELESKAQSQSDSIFYKSDRIEVIEKEEIRINEQAKDKMFESALGPLKSEFRASLVSHFDALIALHCRLKHKWDFVAATTHLYWDPRFPEVKAAQAFLLSHSLFHVITYKWNLDSGSIPLVVGLDANSLPFKDQQDKYHPILPKGVCFFII</sequence>
<reference evidence="1 2" key="1">
    <citation type="journal article" date="2013" name="Curr. Biol.">
        <title>The Genome of the Foraminiferan Reticulomyxa filosa.</title>
        <authorList>
            <person name="Glockner G."/>
            <person name="Hulsmann N."/>
            <person name="Schleicher M."/>
            <person name="Noegel A.A."/>
            <person name="Eichinger L."/>
            <person name="Gallinger C."/>
            <person name="Pawlowski J."/>
            <person name="Sierra R."/>
            <person name="Euteneuer U."/>
            <person name="Pillet L."/>
            <person name="Moustafa A."/>
            <person name="Platzer M."/>
            <person name="Groth M."/>
            <person name="Szafranski K."/>
            <person name="Schliwa M."/>
        </authorList>
    </citation>
    <scope>NUCLEOTIDE SEQUENCE [LARGE SCALE GENOMIC DNA]</scope>
</reference>
<protein>
    <submittedName>
        <fullName evidence="1">Protein angel</fullName>
    </submittedName>
</protein>
<dbReference type="Proteomes" id="UP000023152">
    <property type="component" value="Unassembled WGS sequence"/>
</dbReference>
<dbReference type="EMBL" id="ASPP01032081">
    <property type="protein sequence ID" value="ETO03775.1"/>
    <property type="molecule type" value="Genomic_DNA"/>
</dbReference>
<organism evidence="1 2">
    <name type="scientific">Reticulomyxa filosa</name>
    <dbReference type="NCBI Taxonomy" id="46433"/>
    <lineage>
        <taxon>Eukaryota</taxon>
        <taxon>Sar</taxon>
        <taxon>Rhizaria</taxon>
        <taxon>Retaria</taxon>
        <taxon>Foraminifera</taxon>
        <taxon>Monothalamids</taxon>
        <taxon>Reticulomyxidae</taxon>
        <taxon>Reticulomyxa</taxon>
    </lineage>
</organism>
<accession>X6LSP4</accession>
<evidence type="ECO:0000313" key="1">
    <source>
        <dbReference type="EMBL" id="ETO03775.1"/>
    </source>
</evidence>
<dbReference type="PANTHER" id="PTHR12121:SF36">
    <property type="entry name" value="ENDONUCLEASE_EXONUCLEASE_PHOSPHATASE DOMAIN-CONTAINING PROTEIN"/>
    <property type="match status" value="1"/>
</dbReference>
<dbReference type="Gene3D" id="3.60.10.10">
    <property type="entry name" value="Endonuclease/exonuclease/phosphatase"/>
    <property type="match status" value="1"/>
</dbReference>
<evidence type="ECO:0000313" key="2">
    <source>
        <dbReference type="Proteomes" id="UP000023152"/>
    </source>
</evidence>
<comment type="caution">
    <text evidence="1">The sequence shown here is derived from an EMBL/GenBank/DDBJ whole genome shotgun (WGS) entry which is preliminary data.</text>
</comment>
<name>X6LSP4_RETFI</name>
<dbReference type="GO" id="GO:0000175">
    <property type="term" value="F:3'-5'-RNA exonuclease activity"/>
    <property type="evidence" value="ECO:0007669"/>
    <property type="project" value="TreeGrafter"/>
</dbReference>
<dbReference type="OrthoDB" id="2866996at2759"/>
<dbReference type="InterPro" id="IPR036691">
    <property type="entry name" value="Endo/exonu/phosph_ase_sf"/>
</dbReference>